<organism evidence="2 3">
    <name type="scientific">Nonomuraea typhae</name>
    <dbReference type="NCBI Taxonomy" id="2603600"/>
    <lineage>
        <taxon>Bacteria</taxon>
        <taxon>Bacillati</taxon>
        <taxon>Actinomycetota</taxon>
        <taxon>Actinomycetes</taxon>
        <taxon>Streptosporangiales</taxon>
        <taxon>Streptosporangiaceae</taxon>
        <taxon>Nonomuraea</taxon>
    </lineage>
</organism>
<keyword evidence="1" id="KW-1133">Transmembrane helix</keyword>
<dbReference type="InterPro" id="IPR043504">
    <property type="entry name" value="Peptidase_S1_PA_chymotrypsin"/>
</dbReference>
<keyword evidence="3" id="KW-1185">Reference proteome</keyword>
<dbReference type="Proteomes" id="UP001612741">
    <property type="component" value="Unassembled WGS sequence"/>
</dbReference>
<keyword evidence="1" id="KW-0472">Membrane</keyword>
<evidence type="ECO:0000313" key="3">
    <source>
        <dbReference type="Proteomes" id="UP001612741"/>
    </source>
</evidence>
<proteinExistence type="predicted"/>
<reference evidence="2 3" key="1">
    <citation type="submission" date="2024-10" db="EMBL/GenBank/DDBJ databases">
        <title>The Natural Products Discovery Center: Release of the First 8490 Sequenced Strains for Exploring Actinobacteria Biosynthetic Diversity.</title>
        <authorList>
            <person name="Kalkreuter E."/>
            <person name="Kautsar S.A."/>
            <person name="Yang D."/>
            <person name="Bader C.D."/>
            <person name="Teijaro C.N."/>
            <person name="Fluegel L."/>
            <person name="Davis C.M."/>
            <person name="Simpson J.R."/>
            <person name="Lauterbach L."/>
            <person name="Steele A.D."/>
            <person name="Gui C."/>
            <person name="Meng S."/>
            <person name="Li G."/>
            <person name="Viehrig K."/>
            <person name="Ye F."/>
            <person name="Su P."/>
            <person name="Kiefer A.F."/>
            <person name="Nichols A."/>
            <person name="Cepeda A.J."/>
            <person name="Yan W."/>
            <person name="Fan B."/>
            <person name="Jiang Y."/>
            <person name="Adhikari A."/>
            <person name="Zheng C.-J."/>
            <person name="Schuster L."/>
            <person name="Cowan T.M."/>
            <person name="Smanski M.J."/>
            <person name="Chevrette M.G."/>
            <person name="De Carvalho L.P.S."/>
            <person name="Shen B."/>
        </authorList>
    </citation>
    <scope>NUCLEOTIDE SEQUENCE [LARGE SCALE GENOMIC DNA]</scope>
    <source>
        <strain evidence="2 3">NPDC050545</strain>
    </source>
</reference>
<sequence>MSSDDRDRDCGIVYTFYPDRGIWQAGRPEREPPPGRRRTRASAVLVIVGLVMGAALAGGVLRDTQWKNSAQTMTLSTRLAGAPSSPDDAGRPDLVSVLVAERVAGSGVVYDSGELVLTTTQVVKDASAGEVTIRLGDGTTTAARVVATDAASGIVVLKPGSPSVC</sequence>
<name>A0ABW7YKL6_9ACTN</name>
<comment type="caution">
    <text evidence="2">The sequence shown here is derived from an EMBL/GenBank/DDBJ whole genome shotgun (WGS) entry which is preliminary data.</text>
</comment>
<dbReference type="SUPFAM" id="SSF50494">
    <property type="entry name" value="Trypsin-like serine proteases"/>
    <property type="match status" value="1"/>
</dbReference>
<dbReference type="RefSeq" id="WP_397078571.1">
    <property type="nucleotide sequence ID" value="NZ_JBITGY010000001.1"/>
</dbReference>
<dbReference type="InterPro" id="IPR009003">
    <property type="entry name" value="Peptidase_S1_PA"/>
</dbReference>
<dbReference type="Gene3D" id="2.40.10.10">
    <property type="entry name" value="Trypsin-like serine proteases"/>
    <property type="match status" value="1"/>
</dbReference>
<accession>A0ABW7YKL6</accession>
<protein>
    <submittedName>
        <fullName evidence="2">Trypsin-like peptidase domain-containing protein</fullName>
    </submittedName>
</protein>
<feature type="transmembrane region" description="Helical" evidence="1">
    <location>
        <begin position="41"/>
        <end position="61"/>
    </location>
</feature>
<dbReference type="Pfam" id="PF13365">
    <property type="entry name" value="Trypsin_2"/>
    <property type="match status" value="1"/>
</dbReference>
<dbReference type="EMBL" id="JBITGY010000001">
    <property type="protein sequence ID" value="MFI6496441.1"/>
    <property type="molecule type" value="Genomic_DNA"/>
</dbReference>
<evidence type="ECO:0000256" key="1">
    <source>
        <dbReference type="SAM" id="Phobius"/>
    </source>
</evidence>
<evidence type="ECO:0000313" key="2">
    <source>
        <dbReference type="EMBL" id="MFI6496441.1"/>
    </source>
</evidence>
<keyword evidence="1" id="KW-0812">Transmembrane</keyword>
<gene>
    <name evidence="2" type="ORF">ACIBG2_03600</name>
</gene>